<dbReference type="KEGG" id="nhy:JQS43_04290"/>
<keyword evidence="3" id="KW-1185">Reference proteome</keyword>
<evidence type="ECO:0000313" key="3">
    <source>
        <dbReference type="Proteomes" id="UP000662857"/>
    </source>
</evidence>
<sequence length="271" mass="28000">MAARTGHGQRGLGVGAVLLLIAAGCTGDGSGDATATTAATPSPSPVDLVTDDPHYPAEAQEYAELTVAAWAAPDLYRLGELATNNVQQELLELPGPPQRGWRLIDCAPDEPAATTECAFYNLDGDQLWLTVEAEQLGDAQAVTGGGFDPIAFPDEPLAYVAAYVEAWQAGNQARMQALGADAVATTFGDLPPVGDPSYRLAESTNAFTTVVIDFDPAATDDEADRSPGSDPSPGPDRSPDADPTPVVVTVSVNPSLLGEAAALRAAEPDRT</sequence>
<dbReference type="RefSeq" id="WP_239677755.1">
    <property type="nucleotide sequence ID" value="NZ_CP070499.1"/>
</dbReference>
<gene>
    <name evidence="2" type="ORF">JQS43_04290</name>
</gene>
<evidence type="ECO:0000256" key="1">
    <source>
        <dbReference type="SAM" id="MobiDB-lite"/>
    </source>
</evidence>
<evidence type="ECO:0000313" key="2">
    <source>
        <dbReference type="EMBL" id="QSB15577.1"/>
    </source>
</evidence>
<proteinExistence type="predicted"/>
<accession>A0A895YCR2</accession>
<dbReference type="AlphaFoldDB" id="A0A895YCR2"/>
<organism evidence="2 3">
    <name type="scientific">Natronosporangium hydrolyticum</name>
    <dbReference type="NCBI Taxonomy" id="2811111"/>
    <lineage>
        <taxon>Bacteria</taxon>
        <taxon>Bacillati</taxon>
        <taxon>Actinomycetota</taxon>
        <taxon>Actinomycetes</taxon>
        <taxon>Micromonosporales</taxon>
        <taxon>Micromonosporaceae</taxon>
        <taxon>Natronosporangium</taxon>
    </lineage>
</organism>
<protein>
    <submittedName>
        <fullName evidence="2">Uncharacterized protein</fullName>
    </submittedName>
</protein>
<name>A0A895YCR2_9ACTN</name>
<feature type="region of interest" description="Disordered" evidence="1">
    <location>
        <begin position="216"/>
        <end position="247"/>
    </location>
</feature>
<dbReference type="Proteomes" id="UP000662857">
    <property type="component" value="Chromosome"/>
</dbReference>
<dbReference type="PROSITE" id="PS51257">
    <property type="entry name" value="PROKAR_LIPOPROTEIN"/>
    <property type="match status" value="1"/>
</dbReference>
<reference evidence="2" key="1">
    <citation type="submission" date="2021-02" db="EMBL/GenBank/DDBJ databases">
        <title>Natrosporangium hydrolyticum gen. nov., sp. nov, a haloalkaliphilic actinobacterium from a soda solonchak soil.</title>
        <authorList>
            <person name="Sorokin D.Y."/>
            <person name="Khijniak T.V."/>
            <person name="Zakharycheva A.P."/>
            <person name="Boueva O.V."/>
            <person name="Ariskina E.V."/>
            <person name="Hahnke R.L."/>
            <person name="Bunk B."/>
            <person name="Sproer C."/>
            <person name="Schumann P."/>
            <person name="Evtushenko L.I."/>
            <person name="Kublanov I.V."/>
        </authorList>
    </citation>
    <scope>NUCLEOTIDE SEQUENCE</scope>
    <source>
        <strain evidence="2">DSM 106523</strain>
    </source>
</reference>
<dbReference type="EMBL" id="CP070499">
    <property type="protein sequence ID" value="QSB15577.1"/>
    <property type="molecule type" value="Genomic_DNA"/>
</dbReference>